<evidence type="ECO:0000256" key="6">
    <source>
        <dbReference type="ARBA" id="ARBA00023136"/>
    </source>
</evidence>
<evidence type="ECO:0000256" key="1">
    <source>
        <dbReference type="ARBA" id="ARBA00007150"/>
    </source>
</evidence>
<evidence type="ECO:0000256" key="7">
    <source>
        <dbReference type="SAM" id="Phobius"/>
    </source>
</evidence>
<dbReference type="RefSeq" id="WP_186745852.1">
    <property type="nucleotide sequence ID" value="NZ_CP060394.1"/>
</dbReference>
<evidence type="ECO:0000256" key="3">
    <source>
        <dbReference type="ARBA" id="ARBA00022679"/>
    </source>
</evidence>
<keyword evidence="3 8" id="KW-0808">Transferase</keyword>
<dbReference type="GO" id="GO:0042158">
    <property type="term" value="P:lipoprotein biosynthetic process"/>
    <property type="evidence" value="ECO:0007669"/>
    <property type="project" value="InterPro"/>
</dbReference>
<evidence type="ECO:0000256" key="2">
    <source>
        <dbReference type="ARBA" id="ARBA00022475"/>
    </source>
</evidence>
<dbReference type="AlphaFoldDB" id="A0A7G8BNA6"/>
<reference evidence="8 9" key="1">
    <citation type="submission" date="2020-08" db="EMBL/GenBank/DDBJ databases">
        <title>Edaphobacter telluris sp. nov. and Acidobacterium dinghuensis sp. nov., two acidobacteria isolated from forest soil.</title>
        <authorList>
            <person name="Fu J."/>
            <person name="Qiu L."/>
        </authorList>
    </citation>
    <scope>NUCLEOTIDE SEQUENCE [LARGE SCALE GENOMIC DNA]</scope>
    <source>
        <strain evidence="8">4Y35</strain>
    </source>
</reference>
<dbReference type="PANTHER" id="PTHR30589">
    <property type="entry name" value="PROLIPOPROTEIN DIACYLGLYCERYL TRANSFERASE"/>
    <property type="match status" value="1"/>
</dbReference>
<organism evidence="8 9">
    <name type="scientific">Alloacidobacterium dinghuense</name>
    <dbReference type="NCBI Taxonomy" id="2763107"/>
    <lineage>
        <taxon>Bacteria</taxon>
        <taxon>Pseudomonadati</taxon>
        <taxon>Acidobacteriota</taxon>
        <taxon>Terriglobia</taxon>
        <taxon>Terriglobales</taxon>
        <taxon>Acidobacteriaceae</taxon>
        <taxon>Alloacidobacterium</taxon>
    </lineage>
</organism>
<feature type="transmembrane region" description="Helical" evidence="7">
    <location>
        <begin position="12"/>
        <end position="31"/>
    </location>
</feature>
<evidence type="ECO:0000313" key="8">
    <source>
        <dbReference type="EMBL" id="QNI34026.1"/>
    </source>
</evidence>
<dbReference type="GO" id="GO:0008961">
    <property type="term" value="F:phosphatidylglycerol-prolipoprotein diacylglyceryl transferase activity"/>
    <property type="evidence" value="ECO:0007669"/>
    <property type="project" value="InterPro"/>
</dbReference>
<dbReference type="Proteomes" id="UP000515312">
    <property type="component" value="Chromosome"/>
</dbReference>
<dbReference type="Pfam" id="PF01790">
    <property type="entry name" value="LGT"/>
    <property type="match status" value="1"/>
</dbReference>
<sequence>MYPFIHIGRFSIGTFGIMLWLAAVAACWVLHRNFRRWKVDADAIGIVAISTVIGVLGAKLWHVLETPQLLVQDPAGMLLDRAGFAWFGGLIAGILALLWQSRGAGLSKLGMLDLAAPAAAVGYGVGRLGCLISGDGDYGIPTNLPWGMSFPNGLVPTTQRVHPTPIYELIAALLIAWILWHRSRPETPRSAGEITGEYLVMTGIARFLIEFIRINPKLYWGMSNAQVAAVGSILAGIALVLLARRTGKAVVPPQPVVESAK</sequence>
<feature type="transmembrane region" description="Helical" evidence="7">
    <location>
        <begin position="43"/>
        <end position="62"/>
    </location>
</feature>
<dbReference type="KEGG" id="adin:H7849_09045"/>
<keyword evidence="5 7" id="KW-1133">Transmembrane helix</keyword>
<keyword evidence="6 7" id="KW-0472">Membrane</keyword>
<proteinExistence type="inferred from homology"/>
<keyword evidence="8" id="KW-0449">Lipoprotein</keyword>
<accession>A0A7G8BNA6</accession>
<evidence type="ECO:0000256" key="5">
    <source>
        <dbReference type="ARBA" id="ARBA00022989"/>
    </source>
</evidence>
<dbReference type="GO" id="GO:0005886">
    <property type="term" value="C:plasma membrane"/>
    <property type="evidence" value="ECO:0007669"/>
    <property type="project" value="InterPro"/>
</dbReference>
<evidence type="ECO:0000313" key="9">
    <source>
        <dbReference type="Proteomes" id="UP000515312"/>
    </source>
</evidence>
<feature type="transmembrane region" description="Helical" evidence="7">
    <location>
        <begin position="82"/>
        <end position="99"/>
    </location>
</feature>
<evidence type="ECO:0000256" key="4">
    <source>
        <dbReference type="ARBA" id="ARBA00022692"/>
    </source>
</evidence>
<protein>
    <submittedName>
        <fullName evidence="8">Prolipoprotein diacylglyceryl transferase</fullName>
    </submittedName>
</protein>
<keyword evidence="2" id="KW-1003">Cell membrane</keyword>
<comment type="similarity">
    <text evidence="1">Belongs to the Lgt family.</text>
</comment>
<keyword evidence="4 7" id="KW-0812">Transmembrane</keyword>
<keyword evidence="9" id="KW-1185">Reference proteome</keyword>
<dbReference type="InterPro" id="IPR001640">
    <property type="entry name" value="Lgt"/>
</dbReference>
<gene>
    <name evidence="8" type="ORF">H7849_09045</name>
</gene>
<feature type="transmembrane region" description="Helical" evidence="7">
    <location>
        <begin position="225"/>
        <end position="243"/>
    </location>
</feature>
<dbReference type="EMBL" id="CP060394">
    <property type="protein sequence ID" value="QNI34026.1"/>
    <property type="molecule type" value="Genomic_DNA"/>
</dbReference>
<dbReference type="PANTHER" id="PTHR30589:SF0">
    <property type="entry name" value="PHOSPHATIDYLGLYCEROL--PROLIPOPROTEIN DIACYLGLYCERYL TRANSFERASE"/>
    <property type="match status" value="1"/>
</dbReference>
<name>A0A7G8BNA6_9BACT</name>